<name>A0A644XHB2_9ZZZZ</name>
<reference evidence="1" key="1">
    <citation type="submission" date="2019-08" db="EMBL/GenBank/DDBJ databases">
        <authorList>
            <person name="Kucharzyk K."/>
            <person name="Murdoch R.W."/>
            <person name="Higgins S."/>
            <person name="Loffler F."/>
        </authorList>
    </citation>
    <scope>NUCLEOTIDE SEQUENCE</scope>
</reference>
<protein>
    <submittedName>
        <fullName evidence="1">Uncharacterized protein</fullName>
    </submittedName>
</protein>
<dbReference type="EMBL" id="VSSQ01002426">
    <property type="protein sequence ID" value="MPM15337.1"/>
    <property type="molecule type" value="Genomic_DNA"/>
</dbReference>
<accession>A0A644XHB2</accession>
<organism evidence="1">
    <name type="scientific">bioreactor metagenome</name>
    <dbReference type="NCBI Taxonomy" id="1076179"/>
    <lineage>
        <taxon>unclassified sequences</taxon>
        <taxon>metagenomes</taxon>
        <taxon>ecological metagenomes</taxon>
    </lineage>
</organism>
<dbReference type="AlphaFoldDB" id="A0A644XHB2"/>
<proteinExistence type="predicted"/>
<evidence type="ECO:0000313" key="1">
    <source>
        <dbReference type="EMBL" id="MPM15337.1"/>
    </source>
</evidence>
<gene>
    <name evidence="1" type="ORF">SDC9_61705</name>
</gene>
<sequence>MTQANRYKELAALTKRADNLDPAYHAAFYLLSYDPELYETARRFVNVDGIGFTGIKRATRDFDERTRFVVDIAHNLFSYNSACKATPFEISRLGYPNLEMVCNSFYIATGEVQVVLEPEQDGQLGIKLDNSRYQQNRRIQRQFEQFQKAMTADMVQDEAIEPER</sequence>
<comment type="caution">
    <text evidence="1">The sequence shown here is derived from an EMBL/GenBank/DDBJ whole genome shotgun (WGS) entry which is preliminary data.</text>
</comment>